<dbReference type="Pfam" id="PF20684">
    <property type="entry name" value="Fung_rhodopsin"/>
    <property type="match status" value="1"/>
</dbReference>
<evidence type="ECO:0000256" key="3">
    <source>
        <dbReference type="ARBA" id="ARBA00022989"/>
    </source>
</evidence>
<gene>
    <name evidence="8" type="ORF">N7493_008090</name>
</gene>
<evidence type="ECO:0000259" key="7">
    <source>
        <dbReference type="Pfam" id="PF20684"/>
    </source>
</evidence>
<accession>A0AAD6HGL6</accession>
<dbReference type="PANTHER" id="PTHR33048">
    <property type="entry name" value="PTH11-LIKE INTEGRAL MEMBRANE PROTEIN (AFU_ORTHOLOGUE AFUA_5G11245)"/>
    <property type="match status" value="1"/>
</dbReference>
<keyword evidence="4 6" id="KW-0472">Membrane</keyword>
<evidence type="ECO:0000256" key="2">
    <source>
        <dbReference type="ARBA" id="ARBA00022692"/>
    </source>
</evidence>
<evidence type="ECO:0000256" key="6">
    <source>
        <dbReference type="SAM" id="Phobius"/>
    </source>
</evidence>
<comment type="subcellular location">
    <subcellularLocation>
        <location evidence="1">Membrane</location>
        <topology evidence="1">Multi-pass membrane protein</topology>
    </subcellularLocation>
</comment>
<dbReference type="EMBL" id="JAQJAN010000012">
    <property type="protein sequence ID" value="KAJ5716179.1"/>
    <property type="molecule type" value="Genomic_DNA"/>
</dbReference>
<keyword evidence="2 6" id="KW-0812">Transmembrane</keyword>
<dbReference type="Proteomes" id="UP001215712">
    <property type="component" value="Unassembled WGS sequence"/>
</dbReference>
<evidence type="ECO:0000256" key="1">
    <source>
        <dbReference type="ARBA" id="ARBA00004141"/>
    </source>
</evidence>
<feature type="domain" description="Rhodopsin" evidence="7">
    <location>
        <begin position="2"/>
        <end position="72"/>
    </location>
</feature>
<feature type="transmembrane region" description="Helical" evidence="6">
    <location>
        <begin position="49"/>
        <end position="70"/>
    </location>
</feature>
<evidence type="ECO:0000256" key="4">
    <source>
        <dbReference type="ARBA" id="ARBA00023136"/>
    </source>
</evidence>
<dbReference type="PANTHER" id="PTHR33048:SF47">
    <property type="entry name" value="INTEGRAL MEMBRANE PROTEIN-RELATED"/>
    <property type="match status" value="1"/>
</dbReference>
<dbReference type="InterPro" id="IPR049326">
    <property type="entry name" value="Rhodopsin_dom_fungi"/>
</dbReference>
<dbReference type="GO" id="GO:0016020">
    <property type="term" value="C:membrane"/>
    <property type="evidence" value="ECO:0007669"/>
    <property type="project" value="UniProtKB-SubCell"/>
</dbReference>
<protein>
    <recommendedName>
        <fullName evidence="7">Rhodopsin domain-containing protein</fullName>
    </recommendedName>
</protein>
<evidence type="ECO:0000313" key="8">
    <source>
        <dbReference type="EMBL" id="KAJ5716179.1"/>
    </source>
</evidence>
<keyword evidence="9" id="KW-1185">Reference proteome</keyword>
<reference evidence="8" key="2">
    <citation type="submission" date="2023-01" db="EMBL/GenBank/DDBJ databases">
        <authorList>
            <person name="Petersen C."/>
        </authorList>
    </citation>
    <scope>NUCLEOTIDE SEQUENCE</scope>
    <source>
        <strain evidence="8">IBT 17514</strain>
    </source>
</reference>
<sequence length="168" mass="18367">MSIWNKVTIGVMFGMGLIVVAVMILRLIITLDPATGADFVYGLYRIGLVSFLELWLSIIVVSLPALAPLFRRYIDPHFTQKRPSAGNLREAQHTIGSEPVKRARPGFPYADVELRTGNYSAHVKTGVSSSQSEGDDTVGLVGGMQSQGIAMKTEVLVQEASDYANRRL</sequence>
<name>A0AAD6HGL6_9EURO</name>
<comment type="caution">
    <text evidence="8">The sequence shown here is derived from an EMBL/GenBank/DDBJ whole genome shotgun (WGS) entry which is preliminary data.</text>
</comment>
<dbReference type="InterPro" id="IPR052337">
    <property type="entry name" value="SAT4-like"/>
</dbReference>
<comment type="similarity">
    <text evidence="5">Belongs to the SAT4 family.</text>
</comment>
<feature type="transmembrane region" description="Helical" evidence="6">
    <location>
        <begin position="7"/>
        <end position="29"/>
    </location>
</feature>
<proteinExistence type="inferred from homology"/>
<dbReference type="AlphaFoldDB" id="A0AAD6HGL6"/>
<evidence type="ECO:0000256" key="5">
    <source>
        <dbReference type="ARBA" id="ARBA00038359"/>
    </source>
</evidence>
<reference evidence="8" key="1">
    <citation type="journal article" date="2023" name="IMA Fungus">
        <title>Comparative genomic study of the Penicillium genus elucidates a diverse pangenome and 15 lateral gene transfer events.</title>
        <authorList>
            <person name="Petersen C."/>
            <person name="Sorensen T."/>
            <person name="Nielsen M.R."/>
            <person name="Sondergaard T.E."/>
            <person name="Sorensen J.L."/>
            <person name="Fitzpatrick D.A."/>
            <person name="Frisvad J.C."/>
            <person name="Nielsen K.L."/>
        </authorList>
    </citation>
    <scope>NUCLEOTIDE SEQUENCE</scope>
    <source>
        <strain evidence="8">IBT 17514</strain>
    </source>
</reference>
<evidence type="ECO:0000313" key="9">
    <source>
        <dbReference type="Proteomes" id="UP001215712"/>
    </source>
</evidence>
<keyword evidence="3 6" id="KW-1133">Transmembrane helix</keyword>
<organism evidence="8 9">
    <name type="scientific">Penicillium malachiteum</name>
    <dbReference type="NCBI Taxonomy" id="1324776"/>
    <lineage>
        <taxon>Eukaryota</taxon>
        <taxon>Fungi</taxon>
        <taxon>Dikarya</taxon>
        <taxon>Ascomycota</taxon>
        <taxon>Pezizomycotina</taxon>
        <taxon>Eurotiomycetes</taxon>
        <taxon>Eurotiomycetidae</taxon>
        <taxon>Eurotiales</taxon>
        <taxon>Aspergillaceae</taxon>
        <taxon>Penicillium</taxon>
    </lineage>
</organism>